<dbReference type="InterPro" id="IPR029058">
    <property type="entry name" value="AB_hydrolase_fold"/>
</dbReference>
<dbReference type="SUPFAM" id="SSF53474">
    <property type="entry name" value="alpha/beta-Hydrolases"/>
    <property type="match status" value="1"/>
</dbReference>
<dbReference type="KEGG" id="tact:SG35_004895"/>
<protein>
    <submittedName>
        <fullName evidence="2">Alpha/beta hydrolase</fullName>
    </submittedName>
</protein>
<keyword evidence="3" id="KW-1185">Reference proteome</keyword>
<evidence type="ECO:0000259" key="1">
    <source>
        <dbReference type="Pfam" id="PF12697"/>
    </source>
</evidence>
<dbReference type="Proteomes" id="UP000032568">
    <property type="component" value="Chromosome"/>
</dbReference>
<dbReference type="InterPro" id="IPR050228">
    <property type="entry name" value="Carboxylesterase_BioH"/>
</dbReference>
<dbReference type="GO" id="GO:0016787">
    <property type="term" value="F:hydrolase activity"/>
    <property type="evidence" value="ECO:0007669"/>
    <property type="project" value="UniProtKB-KW"/>
</dbReference>
<evidence type="ECO:0000313" key="3">
    <source>
        <dbReference type="Proteomes" id="UP000032568"/>
    </source>
</evidence>
<gene>
    <name evidence="2" type="ORF">SG35_004895</name>
</gene>
<organism evidence="2 3">
    <name type="scientific">Thalassomonas actiniarum</name>
    <dbReference type="NCBI Taxonomy" id="485447"/>
    <lineage>
        <taxon>Bacteria</taxon>
        <taxon>Pseudomonadati</taxon>
        <taxon>Pseudomonadota</taxon>
        <taxon>Gammaproteobacteria</taxon>
        <taxon>Alteromonadales</taxon>
        <taxon>Colwelliaceae</taxon>
        <taxon>Thalassomonas</taxon>
    </lineage>
</organism>
<dbReference type="Pfam" id="PF12697">
    <property type="entry name" value="Abhydrolase_6"/>
    <property type="match status" value="1"/>
</dbReference>
<reference evidence="2 3" key="1">
    <citation type="journal article" date="2015" name="Genome Announc.">
        <title>Draft Genome Sequences of Marine Isolates of Thalassomonas viridans and Thalassomonas actiniarum.</title>
        <authorList>
            <person name="Olonade I."/>
            <person name="van Zyl L.J."/>
            <person name="Trindade M."/>
        </authorList>
    </citation>
    <scope>NUCLEOTIDE SEQUENCE [LARGE SCALE GENOMIC DNA]</scope>
    <source>
        <strain evidence="2 3">A5K-106</strain>
    </source>
</reference>
<reference evidence="2 3" key="2">
    <citation type="journal article" date="2022" name="Mar. Drugs">
        <title>Bioassay-Guided Fractionation Leads to the Detection of Cholic Acid Generated by the Rare Thalassomonas sp.</title>
        <authorList>
            <person name="Pheiffer F."/>
            <person name="Schneider Y.K."/>
            <person name="Hansen E.H."/>
            <person name="Andersen J.H."/>
            <person name="Isaksson J."/>
            <person name="Busche T."/>
            <person name="R C."/>
            <person name="Kalinowski J."/>
            <person name="Zyl L.V."/>
            <person name="Trindade M."/>
        </authorList>
    </citation>
    <scope>NUCLEOTIDE SEQUENCE [LARGE SCALE GENOMIC DNA]</scope>
    <source>
        <strain evidence="2 3">A5K-106</strain>
    </source>
</reference>
<accession>A0AAE9YSN6</accession>
<dbReference type="AlphaFoldDB" id="A0AAE9YSN6"/>
<dbReference type="PANTHER" id="PTHR43194">
    <property type="entry name" value="HYDROLASE ALPHA/BETA FOLD FAMILY"/>
    <property type="match status" value="1"/>
</dbReference>
<keyword evidence="2" id="KW-0378">Hydrolase</keyword>
<proteinExistence type="predicted"/>
<evidence type="ECO:0000313" key="2">
    <source>
        <dbReference type="EMBL" id="WDE00003.1"/>
    </source>
</evidence>
<sequence length="262" mass="30022">MSTTIINFVHANGFPAASYQTFFDYFSSDHQLVANPQYGHNPKYPLDNNWKNLVDELLDYIRAQQQPVICLGHSFGGVLSYMAACQQPQLFKGLIMLDPPVLTGPLASLMGLLKNTRFIDKITPAGKAEIRRNNWPLGSNMAGQFANRKLFRHFDKRCLEDYARHCVSERNQRLELNFSPEIEAGIFRSLPTNLSRYKNKLTVPAALIYGEKSDLYPHFVFKRFARTNNIQIKRISKAGHMFPLERPQETARLVESVIQGWQ</sequence>
<dbReference type="Gene3D" id="3.40.50.1820">
    <property type="entry name" value="alpha/beta hydrolase"/>
    <property type="match status" value="1"/>
</dbReference>
<feature type="domain" description="AB hydrolase-1" evidence="1">
    <location>
        <begin position="8"/>
        <end position="252"/>
    </location>
</feature>
<dbReference type="EMBL" id="CP059735">
    <property type="protein sequence ID" value="WDE00003.1"/>
    <property type="molecule type" value="Genomic_DNA"/>
</dbReference>
<dbReference type="PANTHER" id="PTHR43194:SF2">
    <property type="entry name" value="PEROXISOMAL MEMBRANE PROTEIN LPX1"/>
    <property type="match status" value="1"/>
</dbReference>
<name>A0AAE9YSN6_9GAMM</name>
<dbReference type="InterPro" id="IPR000073">
    <property type="entry name" value="AB_hydrolase_1"/>
</dbReference>
<dbReference type="RefSeq" id="WP_044834689.1">
    <property type="nucleotide sequence ID" value="NZ_CP059735.1"/>
</dbReference>